<dbReference type="RefSeq" id="WP_189052935.1">
    <property type="nucleotide sequence ID" value="NZ_BMMK01000001.1"/>
</dbReference>
<proteinExistence type="predicted"/>
<name>A0A8J3C9E8_9PSEU</name>
<comment type="caution">
    <text evidence="4">The sequence shown here is derived from an EMBL/GenBank/DDBJ whole genome shotgun (WGS) entry which is preliminary data.</text>
</comment>
<dbReference type="GO" id="GO:1904047">
    <property type="term" value="F:S-adenosyl-L-methionine binding"/>
    <property type="evidence" value="ECO:0007669"/>
    <property type="project" value="TreeGrafter"/>
</dbReference>
<dbReference type="InterPro" id="IPR012263">
    <property type="entry name" value="M_m6A_EcoRV"/>
</dbReference>
<dbReference type="Gene3D" id="3.40.50.150">
    <property type="entry name" value="Vaccinia Virus protein VP39"/>
    <property type="match status" value="2"/>
</dbReference>
<dbReference type="GO" id="GO:0032259">
    <property type="term" value="P:methylation"/>
    <property type="evidence" value="ECO:0007669"/>
    <property type="project" value="UniProtKB-KW"/>
</dbReference>
<dbReference type="Proteomes" id="UP000637578">
    <property type="component" value="Unassembled WGS sequence"/>
</dbReference>
<keyword evidence="2" id="KW-0808">Transferase</keyword>
<dbReference type="InterPro" id="IPR029063">
    <property type="entry name" value="SAM-dependent_MTases_sf"/>
</dbReference>
<sequence length="274" mass="30533">MRAPFAYYGGKTTLADRIVSLLPAHAHYVEPFAGSCAVLLAKPPSRMETVNDLDHDLMTFWKVLRDRPAQLIRVCALTPHSRAEHQAAFHPTTDELERARRVWVRLTQGRSGTLRRTGWRHYVNPSGSSASMPSYLAGYVERMAGVAERLSAVSLECRPALEVITAYGAQPDALLYVDPPYLGCTRTSTNYQYEMPSETDHCALAEALRDCRAAVVLSGYPSPLYQRLYADWHVTRIPTATAQGGARSERTEVLWSNRPLGDQPDLWSSRGEVA</sequence>
<dbReference type="AlphaFoldDB" id="A0A8J3C9E8"/>
<protein>
    <submittedName>
        <fullName evidence="4">DNA methyltransferase</fullName>
    </submittedName>
</protein>
<organism evidence="4 5">
    <name type="scientific">Longimycelium tulufanense</name>
    <dbReference type="NCBI Taxonomy" id="907463"/>
    <lineage>
        <taxon>Bacteria</taxon>
        <taxon>Bacillati</taxon>
        <taxon>Actinomycetota</taxon>
        <taxon>Actinomycetes</taxon>
        <taxon>Pseudonocardiales</taxon>
        <taxon>Pseudonocardiaceae</taxon>
        <taxon>Longimycelium</taxon>
    </lineage>
</organism>
<reference evidence="4" key="2">
    <citation type="submission" date="2020-09" db="EMBL/GenBank/DDBJ databases">
        <authorList>
            <person name="Sun Q."/>
            <person name="Zhou Y."/>
        </authorList>
    </citation>
    <scope>NUCLEOTIDE SEQUENCE</scope>
    <source>
        <strain evidence="4">CGMCC 4.5737</strain>
    </source>
</reference>
<dbReference type="PRINTS" id="PR00505">
    <property type="entry name" value="D12N6MTFRASE"/>
</dbReference>
<dbReference type="PIRSF" id="PIRSF000398">
    <property type="entry name" value="M_m6A_EcoRV"/>
    <property type="match status" value="1"/>
</dbReference>
<dbReference type="PANTHER" id="PTHR30481">
    <property type="entry name" value="DNA ADENINE METHYLASE"/>
    <property type="match status" value="1"/>
</dbReference>
<reference evidence="4" key="1">
    <citation type="journal article" date="2014" name="Int. J. Syst. Evol. Microbiol.">
        <title>Complete genome sequence of Corynebacterium casei LMG S-19264T (=DSM 44701T), isolated from a smear-ripened cheese.</title>
        <authorList>
            <consortium name="US DOE Joint Genome Institute (JGI-PGF)"/>
            <person name="Walter F."/>
            <person name="Albersmeier A."/>
            <person name="Kalinowski J."/>
            <person name="Ruckert C."/>
        </authorList>
    </citation>
    <scope>NUCLEOTIDE SEQUENCE</scope>
    <source>
        <strain evidence="4">CGMCC 4.5737</strain>
    </source>
</reference>
<evidence type="ECO:0000313" key="4">
    <source>
        <dbReference type="EMBL" id="GGM34857.1"/>
    </source>
</evidence>
<evidence type="ECO:0000256" key="2">
    <source>
        <dbReference type="ARBA" id="ARBA00022679"/>
    </source>
</evidence>
<keyword evidence="1 4" id="KW-0489">Methyltransferase</keyword>
<evidence type="ECO:0000256" key="1">
    <source>
        <dbReference type="ARBA" id="ARBA00022603"/>
    </source>
</evidence>
<dbReference type="InterPro" id="IPR012327">
    <property type="entry name" value="MeTrfase_D12"/>
</dbReference>
<evidence type="ECO:0000313" key="5">
    <source>
        <dbReference type="Proteomes" id="UP000637578"/>
    </source>
</evidence>
<dbReference type="PANTHER" id="PTHR30481:SF4">
    <property type="entry name" value="SITE-SPECIFIC DNA-METHYLTRANSFERASE (ADENINE-SPECIFIC)"/>
    <property type="match status" value="1"/>
</dbReference>
<dbReference type="GO" id="GO:0006298">
    <property type="term" value="P:mismatch repair"/>
    <property type="evidence" value="ECO:0007669"/>
    <property type="project" value="TreeGrafter"/>
</dbReference>
<dbReference type="GO" id="GO:0043565">
    <property type="term" value="F:sequence-specific DNA binding"/>
    <property type="evidence" value="ECO:0007669"/>
    <property type="project" value="TreeGrafter"/>
</dbReference>
<keyword evidence="5" id="KW-1185">Reference proteome</keyword>
<dbReference type="EMBL" id="BMMK01000001">
    <property type="protein sequence ID" value="GGM34857.1"/>
    <property type="molecule type" value="Genomic_DNA"/>
</dbReference>
<dbReference type="GO" id="GO:0009307">
    <property type="term" value="P:DNA restriction-modification system"/>
    <property type="evidence" value="ECO:0007669"/>
    <property type="project" value="InterPro"/>
</dbReference>
<dbReference type="GO" id="GO:0009007">
    <property type="term" value="F:site-specific DNA-methyltransferase (adenine-specific) activity"/>
    <property type="evidence" value="ECO:0007669"/>
    <property type="project" value="UniProtKB-EC"/>
</dbReference>
<gene>
    <name evidence="4" type="ORF">GCM10012275_02620</name>
</gene>
<evidence type="ECO:0000256" key="3">
    <source>
        <dbReference type="ARBA" id="ARBA00022691"/>
    </source>
</evidence>
<dbReference type="SUPFAM" id="SSF53335">
    <property type="entry name" value="S-adenosyl-L-methionine-dependent methyltransferases"/>
    <property type="match status" value="1"/>
</dbReference>
<accession>A0A8J3C9E8</accession>
<keyword evidence="3" id="KW-0949">S-adenosyl-L-methionine</keyword>
<dbReference type="Pfam" id="PF02086">
    <property type="entry name" value="MethyltransfD12"/>
    <property type="match status" value="1"/>
</dbReference>